<comment type="caution">
    <text evidence="2">The sequence shown here is derived from an EMBL/GenBank/DDBJ whole genome shotgun (WGS) entry which is preliminary data.</text>
</comment>
<dbReference type="SUPFAM" id="SSF46955">
    <property type="entry name" value="Putative DNA-binding domain"/>
    <property type="match status" value="1"/>
</dbReference>
<protein>
    <submittedName>
        <fullName evidence="2">Phage transposase</fullName>
    </submittedName>
</protein>
<dbReference type="InterPro" id="IPR009061">
    <property type="entry name" value="DNA-bd_dom_put_sf"/>
</dbReference>
<evidence type="ECO:0000313" key="2">
    <source>
        <dbReference type="EMBL" id="EFA27969.1"/>
    </source>
</evidence>
<reference evidence="2" key="1">
    <citation type="journal article" date="2010" name="Genomics">
        <title>Tracing phylogenomic events leading to diversity of Haemophilus influenzae and the emergence of Brazilian Purpuric Fever (BPF)-associated clones.</title>
        <authorList>
            <person name="Papazisi L."/>
            <person name="Ratnayake S."/>
            <person name="Remortel B.G."/>
            <person name="Bock G.R."/>
            <person name="Liang W."/>
            <person name="Saeed A.I."/>
            <person name="Liu J."/>
            <person name="Fleischmann R.D."/>
            <person name="Kilian M."/>
            <person name="Peterson S.N."/>
        </authorList>
    </citation>
    <scope>NUCLEOTIDE SEQUENCE [LARGE SCALE GENOMIC DNA]</scope>
    <source>
        <strain evidence="2">HK1212</strain>
    </source>
</reference>
<dbReference type="EMBL" id="ABFC01001018">
    <property type="protein sequence ID" value="EFA27969.1"/>
    <property type="molecule type" value="Genomic_DNA"/>
</dbReference>
<feature type="domain" description="HTH Mu-type" evidence="1">
    <location>
        <begin position="1"/>
        <end position="37"/>
    </location>
</feature>
<dbReference type="AlphaFoldDB" id="A0A7G2JYW1"/>
<gene>
    <name evidence="2" type="ORF">HAINFHK1212_0674</name>
</gene>
<organism evidence="2">
    <name type="scientific">Haemophilus influenzae HK1212</name>
    <dbReference type="NCBI Taxonomy" id="456482"/>
    <lineage>
        <taxon>Bacteria</taxon>
        <taxon>Pseudomonadati</taxon>
        <taxon>Pseudomonadota</taxon>
        <taxon>Gammaproteobacteria</taxon>
        <taxon>Pasteurellales</taxon>
        <taxon>Pasteurellaceae</taxon>
        <taxon>Haemophilus</taxon>
    </lineage>
</organism>
<dbReference type="GO" id="GO:0003677">
    <property type="term" value="F:DNA binding"/>
    <property type="evidence" value="ECO:0007669"/>
    <property type="project" value="InterPro"/>
</dbReference>
<evidence type="ECO:0000259" key="1">
    <source>
        <dbReference type="PROSITE" id="PS51702"/>
    </source>
</evidence>
<sequence length="159" mass="18006">NWESRKRVGKGGGKEYALSSMPQALQDEIRNKFAVSIVKAKPKSLPADLRQVELKTLTEKQREVAGARMALVAQVAQLEQAQPRYKAIKFFCEQIKHGGISSDLMRLVEIANNKKGKNRTLCDRTLNQWVLDYEKADTPEERLKALAPMQRVAKKAEEI</sequence>
<feature type="non-terminal residue" evidence="2">
    <location>
        <position position="1"/>
    </location>
</feature>
<dbReference type="PROSITE" id="PS51702">
    <property type="entry name" value="HTH_MU"/>
    <property type="match status" value="1"/>
</dbReference>
<feature type="non-terminal residue" evidence="2">
    <location>
        <position position="159"/>
    </location>
</feature>
<accession>A0A7G2JYW1</accession>
<dbReference type="Gene3D" id="1.10.10.10">
    <property type="entry name" value="Winged helix-like DNA-binding domain superfamily/Winged helix DNA-binding domain"/>
    <property type="match status" value="1"/>
</dbReference>
<dbReference type="InterPro" id="IPR003314">
    <property type="entry name" value="Mu-type_HTH"/>
</dbReference>
<proteinExistence type="predicted"/>
<dbReference type="InterPro" id="IPR036388">
    <property type="entry name" value="WH-like_DNA-bd_sf"/>
</dbReference>
<name>A0A7G2JYW1_HAEIF</name>